<proteinExistence type="inferred from homology"/>
<comment type="caution">
    <text evidence="9">The sequence shown here is derived from an EMBL/GenBank/DDBJ whole genome shotgun (WGS) entry which is preliminary data.</text>
</comment>
<dbReference type="EMBL" id="BOVJ01000180">
    <property type="protein sequence ID" value="GIQ66399.1"/>
    <property type="molecule type" value="Genomic_DNA"/>
</dbReference>
<feature type="transmembrane region" description="Helical" evidence="7">
    <location>
        <begin position="258"/>
        <end position="277"/>
    </location>
</feature>
<evidence type="ECO:0000256" key="4">
    <source>
        <dbReference type="ARBA" id="ARBA00022692"/>
    </source>
</evidence>
<evidence type="ECO:0000256" key="7">
    <source>
        <dbReference type="RuleBase" id="RU363032"/>
    </source>
</evidence>
<evidence type="ECO:0000313" key="9">
    <source>
        <dbReference type="EMBL" id="GIQ66399.1"/>
    </source>
</evidence>
<keyword evidence="10" id="KW-1185">Reference proteome</keyword>
<dbReference type="Pfam" id="PF00528">
    <property type="entry name" value="BPD_transp_1"/>
    <property type="match status" value="1"/>
</dbReference>
<feature type="transmembrane region" description="Helical" evidence="7">
    <location>
        <begin position="74"/>
        <end position="97"/>
    </location>
</feature>
<keyword evidence="4 7" id="KW-0812">Transmembrane</keyword>
<protein>
    <submittedName>
        <fullName evidence="9">ABC transporter permease protein YtcP</fullName>
    </submittedName>
</protein>
<evidence type="ECO:0000313" key="10">
    <source>
        <dbReference type="Proteomes" id="UP000680304"/>
    </source>
</evidence>
<dbReference type="InterPro" id="IPR000515">
    <property type="entry name" value="MetI-like"/>
</dbReference>
<dbReference type="SUPFAM" id="SSF161098">
    <property type="entry name" value="MetI-like"/>
    <property type="match status" value="1"/>
</dbReference>
<gene>
    <name evidence="9" type="primary">ytcP</name>
    <name evidence="9" type="ORF">PACILC2_49670</name>
</gene>
<comment type="similarity">
    <text evidence="7">Belongs to the binding-protein-dependent transport system permease family.</text>
</comment>
<evidence type="ECO:0000256" key="5">
    <source>
        <dbReference type="ARBA" id="ARBA00022989"/>
    </source>
</evidence>
<evidence type="ECO:0000256" key="1">
    <source>
        <dbReference type="ARBA" id="ARBA00004651"/>
    </source>
</evidence>
<dbReference type="Gene3D" id="1.10.3720.10">
    <property type="entry name" value="MetI-like"/>
    <property type="match status" value="1"/>
</dbReference>
<name>A0ABQ4NDW3_9BACL</name>
<evidence type="ECO:0000256" key="2">
    <source>
        <dbReference type="ARBA" id="ARBA00022448"/>
    </source>
</evidence>
<organism evidence="9 10">
    <name type="scientific">Paenibacillus cisolokensis</name>
    <dbReference type="NCBI Taxonomy" id="1658519"/>
    <lineage>
        <taxon>Bacteria</taxon>
        <taxon>Bacillati</taxon>
        <taxon>Bacillota</taxon>
        <taxon>Bacilli</taxon>
        <taxon>Bacillales</taxon>
        <taxon>Paenibacillaceae</taxon>
        <taxon>Paenibacillus</taxon>
    </lineage>
</organism>
<feature type="transmembrane region" description="Helical" evidence="7">
    <location>
        <begin position="181"/>
        <end position="203"/>
    </location>
</feature>
<keyword evidence="3" id="KW-1003">Cell membrane</keyword>
<keyword evidence="5 7" id="KW-1133">Transmembrane helix</keyword>
<dbReference type="RefSeq" id="WP_062493055.1">
    <property type="nucleotide sequence ID" value="NZ_BOVJ01000180.1"/>
</dbReference>
<dbReference type="InterPro" id="IPR035906">
    <property type="entry name" value="MetI-like_sf"/>
</dbReference>
<comment type="subcellular location">
    <subcellularLocation>
        <location evidence="1 7">Cell membrane</location>
        <topology evidence="1 7">Multi-pass membrane protein</topology>
    </subcellularLocation>
</comment>
<reference evidence="9 10" key="1">
    <citation type="submission" date="2021-04" db="EMBL/GenBank/DDBJ databases">
        <title>Draft genome sequence of Paenibacillus cisolokensis, LC2-13A.</title>
        <authorList>
            <person name="Uke A."/>
            <person name="Chhe C."/>
            <person name="Baramee S."/>
            <person name="Kosugi A."/>
        </authorList>
    </citation>
    <scope>NUCLEOTIDE SEQUENCE [LARGE SCALE GENOMIC DNA]</scope>
    <source>
        <strain evidence="9 10">LC2-13A</strain>
    </source>
</reference>
<accession>A0ABQ4NDW3</accession>
<evidence type="ECO:0000256" key="6">
    <source>
        <dbReference type="ARBA" id="ARBA00023136"/>
    </source>
</evidence>
<dbReference type="PANTHER" id="PTHR43744:SF9">
    <property type="entry name" value="POLYGALACTURONAN_RHAMNOGALACTURONAN TRANSPORT SYSTEM PERMEASE PROTEIN YTCP"/>
    <property type="match status" value="1"/>
</dbReference>
<dbReference type="CDD" id="cd06261">
    <property type="entry name" value="TM_PBP2"/>
    <property type="match status" value="1"/>
</dbReference>
<feature type="transmembrane region" description="Helical" evidence="7">
    <location>
        <begin position="12"/>
        <end position="34"/>
    </location>
</feature>
<evidence type="ECO:0000259" key="8">
    <source>
        <dbReference type="PROSITE" id="PS50928"/>
    </source>
</evidence>
<keyword evidence="6 7" id="KW-0472">Membrane</keyword>
<feature type="transmembrane region" description="Helical" evidence="7">
    <location>
        <begin position="140"/>
        <end position="160"/>
    </location>
</feature>
<keyword evidence="2 7" id="KW-0813">Transport</keyword>
<sequence>MKYRSIADRIFDWVNSIALALLAIIMLFPFFYLFSVSFTTLDEFLRSEFLLWPKKWATDAYEYIFHSKSFIRSLWITIYITVIGTAINLAFTTTMAYGLSRKIIGQRPIVFLVLFTMLFSGGMIPSYLIVKETGLLDTVWALILPAAIGPFNLIIFRQFFMDIPHEIQESAIMDGANDLSIFYKIILPLSKPVLAAFSLFYAVGHWNNYFSGILYLNDATKWPIQVILRQIVVQSDAVNALGAANMAMLENPPPPETIQMAAILVATVPILIVYPFLQKHFAKGVMIGSIKG</sequence>
<evidence type="ECO:0000256" key="3">
    <source>
        <dbReference type="ARBA" id="ARBA00022475"/>
    </source>
</evidence>
<dbReference type="Proteomes" id="UP000680304">
    <property type="component" value="Unassembled WGS sequence"/>
</dbReference>
<feature type="domain" description="ABC transmembrane type-1" evidence="8">
    <location>
        <begin position="74"/>
        <end position="277"/>
    </location>
</feature>
<dbReference type="PANTHER" id="PTHR43744">
    <property type="entry name" value="ABC TRANSPORTER PERMEASE PROTEIN MG189-RELATED-RELATED"/>
    <property type="match status" value="1"/>
</dbReference>
<feature type="transmembrane region" description="Helical" evidence="7">
    <location>
        <begin position="109"/>
        <end position="128"/>
    </location>
</feature>
<dbReference type="PROSITE" id="PS50928">
    <property type="entry name" value="ABC_TM1"/>
    <property type="match status" value="1"/>
</dbReference>